<protein>
    <submittedName>
        <fullName evidence="2">Glycosyl transferase</fullName>
    </submittedName>
</protein>
<keyword evidence="3" id="KW-1185">Reference proteome</keyword>
<sequence length="664" mass="77529">MEFGFLRLRSTLKISILVPCYNARGKIEACISSLRAIEFPEKDFEVIFVDDCSSDGTFDYLLEVCKDQENWSVYRLTSNSGSPSKPRNYGSRKAKGEFIIYMDCDDTIFPDTLRAYYNYAVSRNACIVRGYLIVDDGSGNLRQLNRMPNWSEGLSKAEKIRLIITTQSTTVVSFIKRSVIIDNNILWHEDIRVGEDTLFLINALEKSNNIHYIDHPTFVYNKRSSPHASSTQQYGRRELKNHIRVWVEAENALKRTGISYFEIRLHVGLNTVLHSMIFQGLGDIDRNTFQEFSDFLGLAWEKLDKKLLGTRYFSVLNAVVTSDYSGFIEACKPRLLIAGYDLKFILSSVDSLKKYFDIRIDEWESHDVHDEKRSREHLLWADYIWCEWLLANAVWYSENKRDNQKLVIRMHRMELSRNYGYYVNPKRIHAIITVSVFYFERLLQRFNHIHRGKVRLIPNYTFLGKEDNRFEVDRLFRLAAVGVVPSRKGFMRMLKILVALRMKDSRYTLDVFGYGPEHFSWVTRDKIEMKYYELCREFIEENDLRQYVNFIGQSKLPDTLSDRKVGFVLSTSDSGDLFSGPESFHLAVLDGFSGGGQSVVRHWDGCEYIYPPSMIFENEEEIVEYISKISIERFYEASRVGRKLIASRYSLDHFVNSVVSIFKE</sequence>
<dbReference type="InterPro" id="IPR001173">
    <property type="entry name" value="Glyco_trans_2-like"/>
</dbReference>
<dbReference type="Gene3D" id="3.40.50.2000">
    <property type="entry name" value="Glycogen Phosphorylase B"/>
    <property type="match status" value="1"/>
</dbReference>
<dbReference type="SUPFAM" id="SSF53756">
    <property type="entry name" value="UDP-Glycosyltransferase/glycogen phosphorylase"/>
    <property type="match status" value="1"/>
</dbReference>
<dbReference type="PANTHER" id="PTHR22916:SF3">
    <property type="entry name" value="UDP-GLCNAC:BETAGAL BETA-1,3-N-ACETYLGLUCOSAMINYLTRANSFERASE-LIKE PROTEIN 1"/>
    <property type="match status" value="1"/>
</dbReference>
<dbReference type="PANTHER" id="PTHR22916">
    <property type="entry name" value="GLYCOSYLTRANSFERASE"/>
    <property type="match status" value="1"/>
</dbReference>
<keyword evidence="2" id="KW-0808">Transferase</keyword>
<dbReference type="CDD" id="cd00761">
    <property type="entry name" value="Glyco_tranf_GTA_type"/>
    <property type="match status" value="1"/>
</dbReference>
<proteinExistence type="predicted"/>
<dbReference type="Proteomes" id="UP000245865">
    <property type="component" value="Unassembled WGS sequence"/>
</dbReference>
<dbReference type="EMBL" id="QGDB01000018">
    <property type="protein sequence ID" value="PWL16253.1"/>
    <property type="molecule type" value="Genomic_DNA"/>
</dbReference>
<feature type="domain" description="Glycosyltransferase 2-like" evidence="1">
    <location>
        <begin position="15"/>
        <end position="157"/>
    </location>
</feature>
<dbReference type="Pfam" id="PF00535">
    <property type="entry name" value="Glycos_transf_2"/>
    <property type="match status" value="1"/>
</dbReference>
<gene>
    <name evidence="2" type="ORF">DKP76_18430</name>
</gene>
<dbReference type="OrthoDB" id="9806521at2"/>
<name>A0A316JB65_9HYPH</name>
<reference evidence="2 3" key="1">
    <citation type="submission" date="2018-05" db="EMBL/GenBank/DDBJ databases">
        <title>Comparative genomic sequence analysis between strain HN4 and CCM 8460T (Falsochrobactrum ovis) will provide more evidence to prove that HN4 is a new species of Falsochrobactrum.</title>
        <authorList>
            <person name="Lyu W."/>
            <person name="Sun L."/>
            <person name="Yao L."/>
        </authorList>
    </citation>
    <scope>NUCLEOTIDE SEQUENCE [LARGE SCALE GENOMIC DNA]</scope>
    <source>
        <strain evidence="2 3">HN4</strain>
    </source>
</reference>
<accession>A0A316JB65</accession>
<dbReference type="InterPro" id="IPR029044">
    <property type="entry name" value="Nucleotide-diphossugar_trans"/>
</dbReference>
<evidence type="ECO:0000259" key="1">
    <source>
        <dbReference type="Pfam" id="PF00535"/>
    </source>
</evidence>
<dbReference type="GO" id="GO:0016758">
    <property type="term" value="F:hexosyltransferase activity"/>
    <property type="evidence" value="ECO:0007669"/>
    <property type="project" value="UniProtKB-ARBA"/>
</dbReference>
<dbReference type="SUPFAM" id="SSF53448">
    <property type="entry name" value="Nucleotide-diphospho-sugar transferases"/>
    <property type="match status" value="1"/>
</dbReference>
<evidence type="ECO:0000313" key="2">
    <source>
        <dbReference type="EMBL" id="PWL16253.1"/>
    </source>
</evidence>
<dbReference type="AlphaFoldDB" id="A0A316JB65"/>
<dbReference type="RefSeq" id="WP_109708110.1">
    <property type="nucleotide sequence ID" value="NZ_QGDB01000018.1"/>
</dbReference>
<dbReference type="Gene3D" id="3.90.550.10">
    <property type="entry name" value="Spore Coat Polysaccharide Biosynthesis Protein SpsA, Chain A"/>
    <property type="match status" value="1"/>
</dbReference>
<comment type="caution">
    <text evidence="2">The sequence shown here is derived from an EMBL/GenBank/DDBJ whole genome shotgun (WGS) entry which is preliminary data.</text>
</comment>
<evidence type="ECO:0000313" key="3">
    <source>
        <dbReference type="Proteomes" id="UP000245865"/>
    </source>
</evidence>
<organism evidence="2 3">
    <name type="scientific">Falsochrobactrum shanghaiense</name>
    <dbReference type="NCBI Taxonomy" id="2201899"/>
    <lineage>
        <taxon>Bacteria</taxon>
        <taxon>Pseudomonadati</taxon>
        <taxon>Pseudomonadota</taxon>
        <taxon>Alphaproteobacteria</taxon>
        <taxon>Hyphomicrobiales</taxon>
        <taxon>Brucellaceae</taxon>
        <taxon>Falsochrobactrum</taxon>
    </lineage>
</organism>